<dbReference type="InterPro" id="IPR003439">
    <property type="entry name" value="ABC_transporter-like_ATP-bd"/>
</dbReference>
<dbReference type="GO" id="GO:0005886">
    <property type="term" value="C:plasma membrane"/>
    <property type="evidence" value="ECO:0007669"/>
    <property type="project" value="UniProtKB-SubCell"/>
</dbReference>
<dbReference type="InterPro" id="IPR036640">
    <property type="entry name" value="ABC1_TM_sf"/>
</dbReference>
<evidence type="ECO:0000256" key="2">
    <source>
        <dbReference type="ARBA" id="ARBA00022692"/>
    </source>
</evidence>
<dbReference type="SUPFAM" id="SSF90123">
    <property type="entry name" value="ABC transporter transmembrane region"/>
    <property type="match status" value="1"/>
</dbReference>
<keyword evidence="3" id="KW-0547">Nucleotide-binding</keyword>
<dbReference type="PANTHER" id="PTHR24221">
    <property type="entry name" value="ATP-BINDING CASSETTE SUB-FAMILY B"/>
    <property type="match status" value="1"/>
</dbReference>
<dbReference type="RefSeq" id="WP_076341309.1">
    <property type="nucleotide sequence ID" value="NZ_CAMNTW010000002.1"/>
</dbReference>
<dbReference type="GO" id="GO:0005524">
    <property type="term" value="F:ATP binding"/>
    <property type="evidence" value="ECO:0007669"/>
    <property type="project" value="UniProtKB-KW"/>
</dbReference>
<dbReference type="InterPro" id="IPR039421">
    <property type="entry name" value="Type_1_exporter"/>
</dbReference>
<dbReference type="PROSITE" id="PS50929">
    <property type="entry name" value="ABC_TM1F"/>
    <property type="match status" value="1"/>
</dbReference>
<organism evidence="10 11">
    <name type="scientific">Dubosiella newyorkensis</name>
    <dbReference type="NCBI Taxonomy" id="1862672"/>
    <lineage>
        <taxon>Bacteria</taxon>
        <taxon>Bacillati</taxon>
        <taxon>Bacillota</taxon>
        <taxon>Erysipelotrichia</taxon>
        <taxon>Erysipelotrichales</taxon>
        <taxon>Erysipelotrichaceae</taxon>
        <taxon>Dubosiella</taxon>
    </lineage>
</organism>
<evidence type="ECO:0000256" key="6">
    <source>
        <dbReference type="ARBA" id="ARBA00023136"/>
    </source>
</evidence>
<dbReference type="STRING" id="1862672.BO225_05710"/>
<dbReference type="Proteomes" id="UP000186705">
    <property type="component" value="Unassembled WGS sequence"/>
</dbReference>
<evidence type="ECO:0000256" key="3">
    <source>
        <dbReference type="ARBA" id="ARBA00022741"/>
    </source>
</evidence>
<dbReference type="Pfam" id="PF00664">
    <property type="entry name" value="ABC_membrane"/>
    <property type="match status" value="1"/>
</dbReference>
<reference evidence="10 11" key="1">
    <citation type="submission" date="2016-11" db="EMBL/GenBank/DDBJ databases">
        <title>Description of two novel members of the family Erysipelotrichaceae: Ileibacterium lipovorans gen. nov., sp. nov. and Dubosiella newyorkensis, gen. nov., sp. nov.</title>
        <authorList>
            <person name="Cox L.M."/>
            <person name="Sohn J."/>
            <person name="Tyrrell K.L."/>
            <person name="Citron D.M."/>
            <person name="Lawson P.A."/>
            <person name="Patel N.B."/>
            <person name="Iizumi T."/>
            <person name="Perez-Perez G.I."/>
            <person name="Goldstein E.J."/>
            <person name="Blaser M.J."/>
        </authorList>
    </citation>
    <scope>NUCLEOTIDE SEQUENCE [LARGE SCALE GENOMIC DNA]</scope>
    <source>
        <strain evidence="10 11">NYU-BL-A4</strain>
    </source>
</reference>
<keyword evidence="5 7" id="KW-1133">Transmembrane helix</keyword>
<protein>
    <recommendedName>
        <fullName evidence="12">ABC transporter ATP-binding protein</fullName>
    </recommendedName>
</protein>
<feature type="transmembrane region" description="Helical" evidence="7">
    <location>
        <begin position="240"/>
        <end position="258"/>
    </location>
</feature>
<sequence length="540" mass="61785">MKTLYKNNRKLFALVFSLILVFSILELGKAYLMGELLGLNMETKKLVGLIVLTIVFLLVYTLIDSGKQLAVKRLENKIRYDLQQRCVRTILQEDPASFFRKDSSTLINDLTNKINEIVEKYIHSQIQMTALIVSFAAGSIYIAALCWPILIFLYILAGMGLLGNRFFFVPLQKREKALLVQKEKWIQTIKNFYDNFMFIKNEHYEKTYFDLLRSGSENLHETYNKADSLLMASDAINNGFGQYMFLGTIGIGALFVHFQMLTIPLVLAIMQVTNMVVNPLFQFATFRNRIESSRFLIEDMEQMMKEINAHIQHETTSISQLDTISFEHLDFAYSPDHLVLKDIDLTFRRGCKYLIVGESGQGKSTLLKLMLKQIPCANVVADGIPLSSITYSSYFSHIAYVSQSFALFPVSLKENIVLGRHINVEDVLDHVGLHDLISRKEEVFENDRTALSGGQMQRIMLARALASDKNWLVLDEAFSAVDEATRKRLERSMLEEKEKTIITISHKTDAITAAMYDTILLVENRTVRPISLEEYISQHV</sequence>
<feature type="domain" description="ABC transporter" evidence="8">
    <location>
        <begin position="324"/>
        <end position="540"/>
    </location>
</feature>
<dbReference type="Pfam" id="PF00005">
    <property type="entry name" value="ABC_tran"/>
    <property type="match status" value="1"/>
</dbReference>
<keyword evidence="2 7" id="KW-0812">Transmembrane</keyword>
<evidence type="ECO:0000256" key="1">
    <source>
        <dbReference type="ARBA" id="ARBA00004651"/>
    </source>
</evidence>
<evidence type="ECO:0000259" key="9">
    <source>
        <dbReference type="PROSITE" id="PS50929"/>
    </source>
</evidence>
<dbReference type="GO" id="GO:0034040">
    <property type="term" value="F:ATPase-coupled lipid transmembrane transporter activity"/>
    <property type="evidence" value="ECO:0007669"/>
    <property type="project" value="TreeGrafter"/>
</dbReference>
<comment type="subcellular location">
    <subcellularLocation>
        <location evidence="1">Cell membrane</location>
        <topology evidence="1">Multi-pass membrane protein</topology>
    </subcellularLocation>
</comment>
<evidence type="ECO:0000259" key="8">
    <source>
        <dbReference type="PROSITE" id="PS50893"/>
    </source>
</evidence>
<dbReference type="SUPFAM" id="SSF52540">
    <property type="entry name" value="P-loop containing nucleoside triphosphate hydrolases"/>
    <property type="match status" value="1"/>
</dbReference>
<evidence type="ECO:0000256" key="4">
    <source>
        <dbReference type="ARBA" id="ARBA00022840"/>
    </source>
</evidence>
<evidence type="ECO:0000256" key="5">
    <source>
        <dbReference type="ARBA" id="ARBA00022989"/>
    </source>
</evidence>
<evidence type="ECO:0008006" key="12">
    <source>
        <dbReference type="Google" id="ProtNLM"/>
    </source>
</evidence>
<keyword evidence="11" id="KW-1185">Reference proteome</keyword>
<dbReference type="EMBL" id="MPKA01000062">
    <property type="protein sequence ID" value="OLU46660.1"/>
    <property type="molecule type" value="Genomic_DNA"/>
</dbReference>
<feature type="transmembrane region" description="Helical" evidence="7">
    <location>
        <begin position="46"/>
        <end position="63"/>
    </location>
</feature>
<dbReference type="InterPro" id="IPR017871">
    <property type="entry name" value="ABC_transporter-like_CS"/>
</dbReference>
<dbReference type="InterPro" id="IPR011527">
    <property type="entry name" value="ABC1_TM_dom"/>
</dbReference>
<feature type="domain" description="ABC transmembrane type-1" evidence="9">
    <location>
        <begin position="13"/>
        <end position="292"/>
    </location>
</feature>
<dbReference type="InterPro" id="IPR003593">
    <property type="entry name" value="AAA+_ATPase"/>
</dbReference>
<dbReference type="GO" id="GO:0016887">
    <property type="term" value="F:ATP hydrolysis activity"/>
    <property type="evidence" value="ECO:0007669"/>
    <property type="project" value="InterPro"/>
</dbReference>
<feature type="transmembrane region" description="Helical" evidence="7">
    <location>
        <begin position="130"/>
        <end position="157"/>
    </location>
</feature>
<name>A0A1U7NN03_9FIRM</name>
<dbReference type="Gene3D" id="3.40.50.300">
    <property type="entry name" value="P-loop containing nucleotide triphosphate hydrolases"/>
    <property type="match status" value="1"/>
</dbReference>
<dbReference type="InterPro" id="IPR027417">
    <property type="entry name" value="P-loop_NTPase"/>
</dbReference>
<comment type="caution">
    <text evidence="10">The sequence shown here is derived from an EMBL/GenBank/DDBJ whole genome shotgun (WGS) entry which is preliminary data.</text>
</comment>
<evidence type="ECO:0000313" key="10">
    <source>
        <dbReference type="EMBL" id="OLU46660.1"/>
    </source>
</evidence>
<keyword evidence="4" id="KW-0067">ATP-binding</keyword>
<dbReference type="AlphaFoldDB" id="A0A1U7NN03"/>
<dbReference type="Gene3D" id="1.20.1560.10">
    <property type="entry name" value="ABC transporter type 1, transmembrane domain"/>
    <property type="match status" value="1"/>
</dbReference>
<dbReference type="PROSITE" id="PS50893">
    <property type="entry name" value="ABC_TRANSPORTER_2"/>
    <property type="match status" value="1"/>
</dbReference>
<gene>
    <name evidence="10" type="ORF">BO225_05710</name>
</gene>
<evidence type="ECO:0000256" key="7">
    <source>
        <dbReference type="SAM" id="Phobius"/>
    </source>
</evidence>
<accession>A0A1U7NN03</accession>
<evidence type="ECO:0000313" key="11">
    <source>
        <dbReference type="Proteomes" id="UP000186705"/>
    </source>
</evidence>
<dbReference type="GO" id="GO:0140359">
    <property type="term" value="F:ABC-type transporter activity"/>
    <property type="evidence" value="ECO:0007669"/>
    <property type="project" value="InterPro"/>
</dbReference>
<dbReference type="SMART" id="SM00382">
    <property type="entry name" value="AAA"/>
    <property type="match status" value="1"/>
</dbReference>
<keyword evidence="6 7" id="KW-0472">Membrane</keyword>
<proteinExistence type="predicted"/>
<dbReference type="GeneID" id="78275440"/>
<dbReference type="PROSITE" id="PS00211">
    <property type="entry name" value="ABC_TRANSPORTER_1"/>
    <property type="match status" value="1"/>
</dbReference>
<dbReference type="PANTHER" id="PTHR24221:SF654">
    <property type="entry name" value="ATP-BINDING CASSETTE SUB-FAMILY B MEMBER 6"/>
    <property type="match status" value="1"/>
</dbReference>
<dbReference type="CDD" id="cd03228">
    <property type="entry name" value="ABCC_MRP_Like"/>
    <property type="match status" value="1"/>
</dbReference>
<dbReference type="OrthoDB" id="95687at2"/>